<feature type="domain" description="Bacterial spore germination immunoglobulin-like" evidence="1">
    <location>
        <begin position="67"/>
        <end position="153"/>
    </location>
</feature>
<dbReference type="Pfam" id="PF10648">
    <property type="entry name" value="Gmad2"/>
    <property type="match status" value="1"/>
</dbReference>
<dbReference type="EMBL" id="MFLA01000016">
    <property type="protein sequence ID" value="OGG59834.1"/>
    <property type="molecule type" value="Genomic_DNA"/>
</dbReference>
<evidence type="ECO:0000313" key="2">
    <source>
        <dbReference type="EMBL" id="OGG59834.1"/>
    </source>
</evidence>
<organism evidence="2 3">
    <name type="scientific">Candidatus Kaiserbacteria bacterium RIFCSPHIGHO2_01_FULL_56_24</name>
    <dbReference type="NCBI Taxonomy" id="1798487"/>
    <lineage>
        <taxon>Bacteria</taxon>
        <taxon>Candidatus Kaiseribacteriota</taxon>
    </lineage>
</organism>
<proteinExistence type="predicted"/>
<protein>
    <recommendedName>
        <fullName evidence="1">Bacterial spore germination immunoglobulin-like domain-containing protein</fullName>
    </recommendedName>
</protein>
<dbReference type="AlphaFoldDB" id="A0A1F6DEI2"/>
<evidence type="ECO:0000313" key="3">
    <source>
        <dbReference type="Proteomes" id="UP000176377"/>
    </source>
</evidence>
<gene>
    <name evidence="2" type="ORF">A2765_04580</name>
</gene>
<comment type="caution">
    <text evidence="2">The sequence shown here is derived from an EMBL/GenBank/DDBJ whole genome shotgun (WGS) entry which is preliminary data.</text>
</comment>
<sequence length="168" mass="17863">MRILFTIFIAVIAFAAGVWYMGGFDTAPQFPGPDMDTPATNTPSTDTPATSTAAVQATYHNADADKIQVSTPKPGAMLASTFTVSGKAVGNWYFEASFPLEVLDANGTSLKMMPVQAQGDWMTSAFVPFSVEVSVPNYHGKATLILHNDNPSGMPENEASISIPITIQ</sequence>
<reference evidence="2 3" key="1">
    <citation type="journal article" date="2016" name="Nat. Commun.">
        <title>Thousands of microbial genomes shed light on interconnected biogeochemical processes in an aquifer system.</title>
        <authorList>
            <person name="Anantharaman K."/>
            <person name="Brown C.T."/>
            <person name="Hug L.A."/>
            <person name="Sharon I."/>
            <person name="Castelle C.J."/>
            <person name="Probst A.J."/>
            <person name="Thomas B.C."/>
            <person name="Singh A."/>
            <person name="Wilkins M.J."/>
            <person name="Karaoz U."/>
            <person name="Brodie E.L."/>
            <person name="Williams K.H."/>
            <person name="Hubbard S.S."/>
            <person name="Banfield J.F."/>
        </authorList>
    </citation>
    <scope>NUCLEOTIDE SEQUENCE [LARGE SCALE GENOMIC DNA]</scope>
</reference>
<dbReference type="InterPro" id="IPR018911">
    <property type="entry name" value="Gmad2_Ig-like_dom"/>
</dbReference>
<name>A0A1F6DEI2_9BACT</name>
<accession>A0A1F6DEI2</accession>
<dbReference type="Proteomes" id="UP000176377">
    <property type="component" value="Unassembled WGS sequence"/>
</dbReference>
<evidence type="ECO:0000259" key="1">
    <source>
        <dbReference type="Pfam" id="PF10648"/>
    </source>
</evidence>